<dbReference type="GO" id="GO:0005776">
    <property type="term" value="C:autophagosome"/>
    <property type="evidence" value="ECO:0007669"/>
    <property type="project" value="UniProtKB-SubCell"/>
</dbReference>
<dbReference type="Proteomes" id="UP001604277">
    <property type="component" value="Unassembled WGS sequence"/>
</dbReference>
<dbReference type="PROSITE" id="PS51745">
    <property type="entry name" value="PB1"/>
    <property type="match status" value="1"/>
</dbReference>
<evidence type="ECO:0000259" key="8">
    <source>
        <dbReference type="PROSITE" id="PS50135"/>
    </source>
</evidence>
<dbReference type="Pfam" id="PF16158">
    <property type="entry name" value="N_BRCA1_IG"/>
    <property type="match status" value="1"/>
</dbReference>
<comment type="subcellular location">
    <subcellularLocation>
        <location evidence="1">Cytoplasmic vesicle</location>
        <location evidence="1">Autophagosome</location>
    </subcellularLocation>
</comment>
<proteinExistence type="predicted"/>
<dbReference type="PROSITE" id="PS50030">
    <property type="entry name" value="UBA"/>
    <property type="match status" value="1"/>
</dbReference>
<dbReference type="SMART" id="SM00291">
    <property type="entry name" value="ZnF_ZZ"/>
    <property type="match status" value="2"/>
</dbReference>
<evidence type="ECO:0000256" key="5">
    <source>
        <dbReference type="ARBA" id="ARBA00023329"/>
    </source>
</evidence>
<dbReference type="InterPro" id="IPR032350">
    <property type="entry name" value="Nbr1_FW"/>
</dbReference>
<dbReference type="InterPro" id="IPR053793">
    <property type="entry name" value="PB1-like"/>
</dbReference>
<evidence type="ECO:0000256" key="2">
    <source>
        <dbReference type="ARBA" id="ARBA00022723"/>
    </source>
</evidence>
<gene>
    <name evidence="10" type="ORF">Fot_43995</name>
</gene>
<protein>
    <submittedName>
        <fullName evidence="10">Protein NBR1-like protein</fullName>
    </submittedName>
</protein>
<dbReference type="InterPro" id="IPR015940">
    <property type="entry name" value="UBA"/>
</dbReference>
<evidence type="ECO:0000259" key="7">
    <source>
        <dbReference type="PROSITE" id="PS50030"/>
    </source>
</evidence>
<dbReference type="SUPFAM" id="SSF57850">
    <property type="entry name" value="RING/U-box"/>
    <property type="match status" value="2"/>
</dbReference>
<keyword evidence="5" id="KW-0968">Cytoplasmic vesicle</keyword>
<dbReference type="GO" id="GO:0031410">
    <property type="term" value="C:cytoplasmic vesicle"/>
    <property type="evidence" value="ECO:0007669"/>
    <property type="project" value="UniProtKB-KW"/>
</dbReference>
<keyword evidence="4" id="KW-0862">Zinc</keyword>
<dbReference type="InterPro" id="IPR056893">
    <property type="entry name" value="UBA_Nbr1_C"/>
</dbReference>
<dbReference type="AlphaFoldDB" id="A0ABD1R382"/>
<dbReference type="EMBL" id="JBFOLJ010000013">
    <property type="protein sequence ID" value="KAL2482551.1"/>
    <property type="molecule type" value="Genomic_DNA"/>
</dbReference>
<evidence type="ECO:0000259" key="9">
    <source>
        <dbReference type="PROSITE" id="PS51745"/>
    </source>
</evidence>
<reference evidence="11" key="1">
    <citation type="submission" date="2024-07" db="EMBL/GenBank/DDBJ databases">
        <title>Two chromosome-level genome assemblies of Korean endemic species Abeliophyllum distichum and Forsythia ovata (Oleaceae).</title>
        <authorList>
            <person name="Jang H."/>
        </authorList>
    </citation>
    <scope>NUCLEOTIDE SEQUENCE [LARGE SCALE GENOMIC DNA]</scope>
</reference>
<feature type="domain" description="ZZ-type" evidence="8">
    <location>
        <begin position="417"/>
        <end position="480"/>
    </location>
</feature>
<keyword evidence="3 6" id="KW-0863">Zinc-finger</keyword>
<evidence type="ECO:0000256" key="1">
    <source>
        <dbReference type="ARBA" id="ARBA00004419"/>
    </source>
</evidence>
<name>A0ABD1R382_9LAMI</name>
<sequence>METSTIVIKVKYEGMLRRFNAQIVDKELYLNVEGLREKIFSLFNFAPDTELTLTYIDEDGDVVTIVDDDDLYDVVRQALNPLRITVKVNTEQNGRKYARSSGSSTPLRLPKVQQPIQKLNANISEILKSVPEPLREPLLKLSTELASKTSSSAPGIAEIVDYFSKMGLSYLGQLSDSNSEVQSSTPSEVPESTVAAIETKGLGSSKSEEWSLRSNEGFSKFKPKEALRNNEVKPGNTTAGSTYPLSLEVPGLKAVDASIGALNLDVGYPDNESLHESADLDPKPSVVEATVDKKKKENKIGECYSSEESHLASSSLPLLANNVPTEKEVNMPSAPQLGPKPSNVGSSTGYAGPMKWVHPGGGISYVLRSGSENSPVSHFCPGSFNKSPVFGIPVGNDSAVPPFRSIIQNDATGSIVHLGISCDGCGAHPIIGPRFKSKVKQDYDLCDVCFVKMGNDTDYIGIGHAVDHRHPMSSKGFVHLGVSCNGCGAHPITGPRFKSKVKKDYDLCDVCFVKMGNDTDYIIIDHAVDHRHPMSSKGLCGRNAKDRMIFRGCKARTGIAKLDSRFIQDVNIIDDTVMAPLTPFTKIWRMGNSGTLVWPQKTLLVWTGGDRLSNAVAVEVEIPAAGLPVDQEIDVAVDFVAPELPGRYISHWRMASPLGVQFGQHIWVHIQVVASKKEVPSCESIPGLNLNLPPLSNPLNGPEIIHVGPEPLVDAQPNKGQEVKFPNNDILLVGGSVSNSVSTVPPSISYPTIDLSEVVPALPSPSRALLSVAPPSIANMQASVQEVSEKFEVEEKLLRELEEMGFKQVDLNKEILRMNEYDLEQTVDHLCRLDDWDSIL</sequence>
<dbReference type="SUPFAM" id="SSF54277">
    <property type="entry name" value="CAD &amp; PB1 domains"/>
    <property type="match status" value="1"/>
</dbReference>
<dbReference type="InterPro" id="IPR013783">
    <property type="entry name" value="Ig-like_fold"/>
</dbReference>
<keyword evidence="2" id="KW-0479">Metal-binding</keyword>
<dbReference type="Gene3D" id="1.10.8.10">
    <property type="entry name" value="DNA helicase RuvA subunit, C-terminal domain"/>
    <property type="match status" value="1"/>
</dbReference>
<dbReference type="Gene3D" id="2.60.40.10">
    <property type="entry name" value="Immunoglobulins"/>
    <property type="match status" value="1"/>
</dbReference>
<dbReference type="GO" id="GO:0008270">
    <property type="term" value="F:zinc ion binding"/>
    <property type="evidence" value="ECO:0007669"/>
    <property type="project" value="UniProtKB-KW"/>
</dbReference>
<dbReference type="CDD" id="cd14947">
    <property type="entry name" value="NBR1_like"/>
    <property type="match status" value="1"/>
</dbReference>
<evidence type="ECO:0000256" key="4">
    <source>
        <dbReference type="ARBA" id="ARBA00022833"/>
    </source>
</evidence>
<dbReference type="Pfam" id="PF00564">
    <property type="entry name" value="PB1"/>
    <property type="match status" value="1"/>
</dbReference>
<dbReference type="InterPro" id="IPR000270">
    <property type="entry name" value="PB1_dom"/>
</dbReference>
<keyword evidence="11" id="KW-1185">Reference proteome</keyword>
<accession>A0ABD1R382</accession>
<organism evidence="10 11">
    <name type="scientific">Forsythia ovata</name>
    <dbReference type="NCBI Taxonomy" id="205694"/>
    <lineage>
        <taxon>Eukaryota</taxon>
        <taxon>Viridiplantae</taxon>
        <taxon>Streptophyta</taxon>
        <taxon>Embryophyta</taxon>
        <taxon>Tracheophyta</taxon>
        <taxon>Spermatophyta</taxon>
        <taxon>Magnoliopsida</taxon>
        <taxon>eudicotyledons</taxon>
        <taxon>Gunneridae</taxon>
        <taxon>Pentapetalae</taxon>
        <taxon>asterids</taxon>
        <taxon>lamiids</taxon>
        <taxon>Lamiales</taxon>
        <taxon>Oleaceae</taxon>
        <taxon>Forsythieae</taxon>
        <taxon>Forsythia</taxon>
    </lineage>
</organism>
<dbReference type="InterPro" id="IPR000433">
    <property type="entry name" value="Znf_ZZ"/>
</dbReference>
<dbReference type="Gene3D" id="3.30.60.90">
    <property type="match status" value="2"/>
</dbReference>
<dbReference type="PROSITE" id="PS50135">
    <property type="entry name" value="ZF_ZZ_2"/>
    <property type="match status" value="2"/>
</dbReference>
<dbReference type="SMART" id="SM00666">
    <property type="entry name" value="PB1"/>
    <property type="match status" value="1"/>
</dbReference>
<dbReference type="InterPro" id="IPR043145">
    <property type="entry name" value="Znf_ZZ_sf"/>
</dbReference>
<feature type="domain" description="UBA" evidence="7">
    <location>
        <begin position="792"/>
        <end position="833"/>
    </location>
</feature>
<evidence type="ECO:0000313" key="11">
    <source>
        <dbReference type="Proteomes" id="UP001604277"/>
    </source>
</evidence>
<evidence type="ECO:0000313" key="10">
    <source>
        <dbReference type="EMBL" id="KAL2482551.1"/>
    </source>
</evidence>
<dbReference type="Gene3D" id="3.10.20.90">
    <property type="entry name" value="Phosphatidylinositol 3-kinase Catalytic Subunit, Chain A, domain 1"/>
    <property type="match status" value="1"/>
</dbReference>
<feature type="domain" description="ZZ-type" evidence="8">
    <location>
        <begin position="479"/>
        <end position="529"/>
    </location>
</feature>
<evidence type="ECO:0000256" key="6">
    <source>
        <dbReference type="PROSITE-ProRule" id="PRU00228"/>
    </source>
</evidence>
<dbReference type="PANTHER" id="PTHR20930:SF0">
    <property type="entry name" value="PROTEIN ILRUN"/>
    <property type="match status" value="1"/>
</dbReference>
<feature type="domain" description="PB1" evidence="9">
    <location>
        <begin position="5"/>
        <end position="89"/>
    </location>
</feature>
<dbReference type="Pfam" id="PF00569">
    <property type="entry name" value="ZZ"/>
    <property type="match status" value="2"/>
</dbReference>
<comment type="caution">
    <text evidence="10">The sequence shown here is derived from an EMBL/GenBank/DDBJ whole genome shotgun (WGS) entry which is preliminary data.</text>
</comment>
<evidence type="ECO:0000256" key="3">
    <source>
        <dbReference type="ARBA" id="ARBA00022771"/>
    </source>
</evidence>
<dbReference type="PANTHER" id="PTHR20930">
    <property type="entry name" value="OVARIAN CARCINOMA ANTIGEN CA125-RELATED"/>
    <property type="match status" value="1"/>
</dbReference>
<dbReference type="Pfam" id="PF24932">
    <property type="entry name" value="UBA_NBR1_C"/>
    <property type="match status" value="1"/>
</dbReference>